<feature type="transmembrane region" description="Helical" evidence="8">
    <location>
        <begin position="26"/>
        <end position="44"/>
    </location>
</feature>
<evidence type="ECO:0000256" key="1">
    <source>
        <dbReference type="ARBA" id="ARBA00004141"/>
    </source>
</evidence>
<proteinExistence type="inferred from homology"/>
<keyword evidence="10" id="KW-1185">Reference proteome</keyword>
<keyword evidence="7 8" id="KW-0472">Membrane</keyword>
<protein>
    <recommendedName>
        <fullName evidence="11">Heme ABC transporter permease CcmB</fullName>
    </recommendedName>
</protein>
<comment type="subcellular location">
    <subcellularLocation>
        <location evidence="1">Membrane</location>
        <topology evidence="1">Multi-pass membrane protein</topology>
    </subcellularLocation>
</comment>
<dbReference type="Pfam" id="PF03379">
    <property type="entry name" value="CcmB"/>
    <property type="match status" value="1"/>
</dbReference>
<keyword evidence="3" id="KW-0813">Transport</keyword>
<comment type="similarity">
    <text evidence="2">Belongs to the CcmB/CycW/HelB family.</text>
</comment>
<feature type="transmembrane region" description="Helical" evidence="8">
    <location>
        <begin position="201"/>
        <end position="223"/>
    </location>
</feature>
<feature type="transmembrane region" description="Helical" evidence="8">
    <location>
        <begin position="167"/>
        <end position="189"/>
    </location>
</feature>
<feature type="transmembrane region" description="Helical" evidence="8">
    <location>
        <begin position="130"/>
        <end position="155"/>
    </location>
</feature>
<dbReference type="GO" id="GO:1903607">
    <property type="term" value="P:cytochrome c biosynthetic process"/>
    <property type="evidence" value="ECO:0007669"/>
    <property type="project" value="TreeGrafter"/>
</dbReference>
<dbReference type="Proteomes" id="UP000216446">
    <property type="component" value="Unassembled WGS sequence"/>
</dbReference>
<dbReference type="AlphaFoldDB" id="A0A259TWJ8"/>
<evidence type="ECO:0000256" key="3">
    <source>
        <dbReference type="ARBA" id="ARBA00022448"/>
    </source>
</evidence>
<accession>A0A259TWJ8</accession>
<dbReference type="EMBL" id="MQWB01000001">
    <property type="protein sequence ID" value="OZC02091.1"/>
    <property type="molecule type" value="Genomic_DNA"/>
</dbReference>
<evidence type="ECO:0000256" key="8">
    <source>
        <dbReference type="SAM" id="Phobius"/>
    </source>
</evidence>
<evidence type="ECO:0000256" key="7">
    <source>
        <dbReference type="ARBA" id="ARBA00023136"/>
    </source>
</evidence>
<dbReference type="RefSeq" id="WP_094545973.1">
    <property type="nucleotide sequence ID" value="NZ_MQWB01000001.1"/>
</dbReference>
<reference evidence="9 10" key="1">
    <citation type="submission" date="2016-11" db="EMBL/GenBank/DDBJ databases">
        <title>Study of marine rhodopsin-containing bacteria.</title>
        <authorList>
            <person name="Yoshizawa S."/>
            <person name="Kumagai Y."/>
            <person name="Kogure K."/>
        </authorList>
    </citation>
    <scope>NUCLEOTIDE SEQUENCE [LARGE SCALE GENOMIC DNA]</scope>
    <source>
        <strain evidence="9 10">SG-29</strain>
    </source>
</reference>
<comment type="caution">
    <text evidence="9">The sequence shown here is derived from an EMBL/GenBank/DDBJ whole genome shotgun (WGS) entry which is preliminary data.</text>
</comment>
<evidence type="ECO:0000256" key="4">
    <source>
        <dbReference type="ARBA" id="ARBA00022692"/>
    </source>
</evidence>
<organism evidence="9 10">
    <name type="scientific">Rubricoccus marinus</name>
    <dbReference type="NCBI Taxonomy" id="716817"/>
    <lineage>
        <taxon>Bacteria</taxon>
        <taxon>Pseudomonadati</taxon>
        <taxon>Rhodothermota</taxon>
        <taxon>Rhodothermia</taxon>
        <taxon>Rhodothermales</taxon>
        <taxon>Rubricoccaceae</taxon>
        <taxon>Rubricoccus</taxon>
    </lineage>
</organism>
<dbReference type="OrthoDB" id="9788444at2"/>
<gene>
    <name evidence="9" type="ORF">BSZ36_03290</name>
</gene>
<evidence type="ECO:0000256" key="6">
    <source>
        <dbReference type="ARBA" id="ARBA00022989"/>
    </source>
</evidence>
<keyword evidence="5" id="KW-0201">Cytochrome c-type biogenesis</keyword>
<feature type="transmembrane region" description="Helical" evidence="8">
    <location>
        <begin position="56"/>
        <end position="75"/>
    </location>
</feature>
<dbReference type="InterPro" id="IPR003544">
    <property type="entry name" value="Cyt_c_biogenesis_CcmB"/>
</dbReference>
<keyword evidence="4 8" id="KW-0812">Transmembrane</keyword>
<dbReference type="GO" id="GO:0005886">
    <property type="term" value="C:plasma membrane"/>
    <property type="evidence" value="ECO:0007669"/>
    <property type="project" value="TreeGrafter"/>
</dbReference>
<feature type="transmembrane region" description="Helical" evidence="8">
    <location>
        <begin position="95"/>
        <end position="118"/>
    </location>
</feature>
<evidence type="ECO:0008006" key="11">
    <source>
        <dbReference type="Google" id="ProtNLM"/>
    </source>
</evidence>
<dbReference type="GO" id="GO:0015232">
    <property type="term" value="F:heme transmembrane transporter activity"/>
    <property type="evidence" value="ECO:0007669"/>
    <property type="project" value="InterPro"/>
</dbReference>
<sequence length="225" mass="23326">MSRFLSATWAVFLNDARLELRSRTALGALAMFVAAALILVRFSLGRIAVGSTVAAALLWIVVVFAGAIGLGRAFMAEEERGTTLLLRLAAPPEAVYAGKLLFNVVLTLALALVAGLGMRILIPTSLGAPSLYWAALGLGGLGLASTTTLLSALLARARAAGPLLPVLAFPLLIPLLSSGVGLTLSASGAESGAWEAAQQDLLLLASYAGLTTTVSFLLFEYVWKD</sequence>
<evidence type="ECO:0000313" key="10">
    <source>
        <dbReference type="Proteomes" id="UP000216446"/>
    </source>
</evidence>
<evidence type="ECO:0000256" key="5">
    <source>
        <dbReference type="ARBA" id="ARBA00022748"/>
    </source>
</evidence>
<keyword evidence="6 8" id="KW-1133">Transmembrane helix</keyword>
<dbReference type="GO" id="GO:0017004">
    <property type="term" value="P:cytochrome complex assembly"/>
    <property type="evidence" value="ECO:0007669"/>
    <property type="project" value="UniProtKB-KW"/>
</dbReference>
<dbReference type="PANTHER" id="PTHR30070:SF1">
    <property type="entry name" value="CYTOCHROME C BIOGENESIS B-RELATED"/>
    <property type="match status" value="1"/>
</dbReference>
<dbReference type="InParanoid" id="A0A259TWJ8"/>
<evidence type="ECO:0000256" key="2">
    <source>
        <dbReference type="ARBA" id="ARBA00010544"/>
    </source>
</evidence>
<evidence type="ECO:0000313" key="9">
    <source>
        <dbReference type="EMBL" id="OZC02091.1"/>
    </source>
</evidence>
<name>A0A259TWJ8_9BACT</name>
<dbReference type="PANTHER" id="PTHR30070">
    <property type="entry name" value="HEME EXPORTER PROTEIN B"/>
    <property type="match status" value="1"/>
</dbReference>